<reference evidence="1" key="1">
    <citation type="journal article" date="2020" name="Stud. Mycol.">
        <title>101 Dothideomycetes genomes: a test case for predicting lifestyles and emergence of pathogens.</title>
        <authorList>
            <person name="Haridas S."/>
            <person name="Albert R."/>
            <person name="Binder M."/>
            <person name="Bloem J."/>
            <person name="Labutti K."/>
            <person name="Salamov A."/>
            <person name="Andreopoulos B."/>
            <person name="Baker S."/>
            <person name="Barry K."/>
            <person name="Bills G."/>
            <person name="Bluhm B."/>
            <person name="Cannon C."/>
            <person name="Castanera R."/>
            <person name="Culley D."/>
            <person name="Daum C."/>
            <person name="Ezra D."/>
            <person name="Gonzalez J."/>
            <person name="Henrissat B."/>
            <person name="Kuo A."/>
            <person name="Liang C."/>
            <person name="Lipzen A."/>
            <person name="Lutzoni F."/>
            <person name="Magnuson J."/>
            <person name="Mondo S."/>
            <person name="Nolan M."/>
            <person name="Ohm R."/>
            <person name="Pangilinan J."/>
            <person name="Park H.-J."/>
            <person name="Ramirez L."/>
            <person name="Alfaro M."/>
            <person name="Sun H."/>
            <person name="Tritt A."/>
            <person name="Yoshinaga Y."/>
            <person name="Zwiers L.-H."/>
            <person name="Turgeon B."/>
            <person name="Goodwin S."/>
            <person name="Spatafora J."/>
            <person name="Crous P."/>
            <person name="Grigoriev I."/>
        </authorList>
    </citation>
    <scope>NUCLEOTIDE SEQUENCE</scope>
    <source>
        <strain evidence="1">CBS 269.34</strain>
    </source>
</reference>
<sequence>MPLAVSIATFFAFSRLIRDDTPTKLCRHHTSRYHQASEPTADCHSDCQLGPVRTASARRLPPSSVCQNCICDAPLHLAAGVAHPRTESLSRKPRVAHLAPRAIRRLTSACSLILAMIQSFSRVLLLATDGRPFGGRCICTRFCSISVCLPLQVSSGQVFSGHAIHAREASIGPQPSESRSLPVMIIERSPEVANVNISNTSPPLEEAFPRRGSS</sequence>
<dbReference type="EMBL" id="MU004199">
    <property type="protein sequence ID" value="KAF2489560.1"/>
    <property type="molecule type" value="Genomic_DNA"/>
</dbReference>
<accession>A0A6A6QC26</accession>
<organism evidence="1 2">
    <name type="scientific">Lophium mytilinum</name>
    <dbReference type="NCBI Taxonomy" id="390894"/>
    <lineage>
        <taxon>Eukaryota</taxon>
        <taxon>Fungi</taxon>
        <taxon>Dikarya</taxon>
        <taxon>Ascomycota</taxon>
        <taxon>Pezizomycotina</taxon>
        <taxon>Dothideomycetes</taxon>
        <taxon>Pleosporomycetidae</taxon>
        <taxon>Mytilinidiales</taxon>
        <taxon>Mytilinidiaceae</taxon>
        <taxon>Lophium</taxon>
    </lineage>
</organism>
<evidence type="ECO:0000313" key="2">
    <source>
        <dbReference type="Proteomes" id="UP000799750"/>
    </source>
</evidence>
<dbReference type="Proteomes" id="UP000799750">
    <property type="component" value="Unassembled WGS sequence"/>
</dbReference>
<evidence type="ECO:0000313" key="1">
    <source>
        <dbReference type="EMBL" id="KAF2489560.1"/>
    </source>
</evidence>
<protein>
    <submittedName>
        <fullName evidence="1">Uncharacterized protein</fullName>
    </submittedName>
</protein>
<dbReference type="AlphaFoldDB" id="A0A6A6QC26"/>
<name>A0A6A6QC26_9PEZI</name>
<gene>
    <name evidence="1" type="ORF">BU16DRAFT_185227</name>
</gene>
<keyword evidence="2" id="KW-1185">Reference proteome</keyword>
<proteinExistence type="predicted"/>